<evidence type="ECO:0000313" key="2">
    <source>
        <dbReference type="EMBL" id="VWC77472.1"/>
    </source>
</evidence>
<reference evidence="2 3" key="1">
    <citation type="submission" date="2019-09" db="EMBL/GenBank/DDBJ databases">
        <authorList>
            <person name="Depoorter E."/>
        </authorList>
    </citation>
    <scope>NUCLEOTIDE SEQUENCE [LARGE SCALE GENOMIC DNA]</scope>
    <source>
        <strain evidence="2">R-39750</strain>
    </source>
</reference>
<dbReference type="EMBL" id="CABVQN010000003">
    <property type="protein sequence ID" value="VWC77472.1"/>
    <property type="molecule type" value="Genomic_DNA"/>
</dbReference>
<feature type="domain" description="Sacsin/Nov" evidence="1">
    <location>
        <begin position="54"/>
        <end position="149"/>
    </location>
</feature>
<protein>
    <recommendedName>
        <fullName evidence="1">Sacsin/Nov domain-containing protein</fullName>
    </recommendedName>
</protein>
<sequence length="1827" mass="200761">MVLPLRETEELPTAHSHISELTGAKVRIFLSEVAEGVSNYRSMHSLTQQVEHQYHGRFLIELLQNAHDALAEAPHGVDGHRVEIIFDPADSPNGSLLVANDGQSFSPSNFERLSQLGQSDKDPEKSIGNKGIGFRSVLEITETPEIYSRRDSGSSNFDGYCFAFRPNVVTSLVEPITRLAEGGAAPEWSVTGEPIVDNWSNEMLAKFRRRVLSNAPGWLEGETKYLSPYLLPVPLTETQSLRVADLESRGFATVVRLPLKSAELRDYVVERMEQFSESTVLFLNKIGTLRILLPEGVDRTFVRTSEPLDHGPDGLCVSITDGGDTPAQYWVWRKDLHIQSAPEEFRKAVAALPGRWPEITDIAVSVAVRLGDQPDEGRFSIYLPTLVPTGSAVHVNAPFFGDMSRTSIPFEDAYNRQLLETAADLSLDVVRSKLAGQGQAEARAILDFLAPLGSSQASQRWLKLIDEAESRASATLIREPLILSENGWQPLDVTSLVPSPPSVTLLTAETLRRHATFPIFHRCLDSRSGQVIALAAKRFPGTGAYPLDSDLAKTIAAVAVDLHAHGGDWNAYWLDVTTLLPKGQTELAKHPVLLGGDGALHRAGERTKVFFIPRQGTQDDSDIDSEGTTTAVPSNLQSSVAFLSDQIQLYDPKRPTVQNVVRAFLGQGLVSQFRVETIFSDVLQRLTPALPTSIDGEHSSMCRDILGWALRLVANVVARGRGTETILKLLRTIPVPCEGGWFPIQEASFSKGWPGTVGDTLKAYLKPLRTHIARDAKQRLLLPPGHPAWGNVGLSEMQLLVSSGIADGLRLVVTKPATWSSHFYASQYDFRLPSPPPTVPREQWSQYVDLVRTEARPPFTTQQTYEVGNIYSFPGMAEFESLSDEARHALSELILQSLQTWGPGLQKLTLTKQGGQSNRLDVTSPLKHFLQTVPWLAIRDAKGVTWARPSDRWFVPADTLAGRARHYAHLRALPAAVARAVGLRPELAEALRLLGMPFFNPHETTADPGLLIALTAAVGSSEVSDANVLLGQIRDAWQRFRPTDTQPAMPLLVVRRRDKQLSAIAPTSESPVYLPDSGAYAAELEEFDFPVLSIGTADAKELREWFTSAYGEKVRLTSGLSLVPHVNGEAWTSAGTMALIDSDLGWLVHPLLVIVAQGRGVHSAAFKERVDILRSARIDWVPNLSVAVMHGEVTLANANVVALWEPTLKTLVVTDHCRRHPEDLAGAIAQALEREDLELTLRYVLHNLDSIDSYPEDVTSFLAPLRIAPEQVYQVLEHLRGDVGHICRLVSILISVISPESDLAELWSAGTEEELAAGLAAADVPNLDVHRTIQVARECVDLFDFGRAVSLDLGEIASLARWNATLTKLGQPPLSNRSWSQQLQAGLEEAAAAIKRLVAHALRQGLAGSYTDICSRYQSLATSQDLGTTLWSVAFPDVMHVVATWAESWLGDSTLLDVVRNADSPEALRIGLQNAGVPFDLDPDECGRTNHALVDTVARGIDRLRLAFWLRTAQGATTEDWHTSVDEYRGAASMALAGEAFATEWHETFVFALLKKGVSHSEMPPFQEAVAASADLASLQTALGLFDEDLANAQSRLDAIRAERNRRKSIVKVCGTDFDSSEDNLSQLWNFLSTHISDVDLATSMQCNLAKPVELALYKRAGKAKGNAQVGTWSKSVRQPKAVDELVGLAGEIHVFRMLRRQYGEDAVPSSAWVSENGRRVFRFNQADDAMGCDFAFTVKGRQFRVEVKSSAGDDDAFTMGSSEIRLAMEIGTKAKRRREVFVLVHVKNALSSQPSAVVLPNPYDPKYAGMFRIEEADVRVRYRARA</sequence>
<dbReference type="Proteomes" id="UP000494110">
    <property type="component" value="Unassembled WGS sequence"/>
</dbReference>
<organism evidence="2 3">
    <name type="scientific">Burkholderia lata (strain ATCC 17760 / DSM 23089 / LMG 22485 / NCIMB 9086 / R18194 / 383)</name>
    <dbReference type="NCBI Taxonomy" id="482957"/>
    <lineage>
        <taxon>Bacteria</taxon>
        <taxon>Pseudomonadati</taxon>
        <taxon>Pseudomonadota</taxon>
        <taxon>Betaproteobacteria</taxon>
        <taxon>Burkholderiales</taxon>
        <taxon>Burkholderiaceae</taxon>
        <taxon>Burkholderia</taxon>
        <taxon>Burkholderia cepacia complex</taxon>
    </lineage>
</organism>
<dbReference type="SUPFAM" id="SSF55874">
    <property type="entry name" value="ATPase domain of HSP90 chaperone/DNA topoisomerase II/histidine kinase"/>
    <property type="match status" value="1"/>
</dbReference>
<dbReference type="InterPro" id="IPR036890">
    <property type="entry name" value="HATPase_C_sf"/>
</dbReference>
<dbReference type="InterPro" id="IPR052957">
    <property type="entry name" value="Auxin_embryo_med"/>
</dbReference>
<dbReference type="RefSeq" id="WP_217483245.1">
    <property type="nucleotide sequence ID" value="NZ_CABVQN010000003.1"/>
</dbReference>
<proteinExistence type="predicted"/>
<dbReference type="InterPro" id="IPR058210">
    <property type="entry name" value="SACS/Nov_dom"/>
</dbReference>
<dbReference type="Gene3D" id="3.30.565.10">
    <property type="entry name" value="Histidine kinase-like ATPase, C-terminal domain"/>
    <property type="match status" value="1"/>
</dbReference>
<dbReference type="PANTHER" id="PTHR32387:SF0">
    <property type="entry name" value="PROTEIN NO VEIN"/>
    <property type="match status" value="1"/>
</dbReference>
<dbReference type="Pfam" id="PF25794">
    <property type="entry name" value="SACS"/>
    <property type="match status" value="1"/>
</dbReference>
<evidence type="ECO:0000259" key="1">
    <source>
        <dbReference type="Pfam" id="PF25794"/>
    </source>
</evidence>
<accession>A0A6P2VEG7</accession>
<dbReference type="NCBIfam" id="NF047352">
    <property type="entry name" value="P_loop_sacsin"/>
    <property type="match status" value="1"/>
</dbReference>
<dbReference type="PANTHER" id="PTHR32387">
    <property type="entry name" value="WU:FJ29H11"/>
    <property type="match status" value="1"/>
</dbReference>
<evidence type="ECO:0000313" key="3">
    <source>
        <dbReference type="Proteomes" id="UP000494110"/>
    </source>
</evidence>
<name>A0A6P2VEG7_BURL3</name>
<gene>
    <name evidence="2" type="ORF">BLA39750_00977</name>
</gene>